<dbReference type="SUPFAM" id="SSF52172">
    <property type="entry name" value="CheY-like"/>
    <property type="match status" value="2"/>
</dbReference>
<dbReference type="Pfam" id="PF00072">
    <property type="entry name" value="Response_reg"/>
    <property type="match status" value="2"/>
</dbReference>
<dbReference type="NCBIfam" id="TIGR00254">
    <property type="entry name" value="GGDEF"/>
    <property type="match status" value="1"/>
</dbReference>
<dbReference type="SMART" id="SM00448">
    <property type="entry name" value="REC"/>
    <property type="match status" value="2"/>
</dbReference>
<dbReference type="InterPro" id="IPR050469">
    <property type="entry name" value="Diguanylate_Cyclase"/>
</dbReference>
<feature type="domain" description="Response regulatory" evidence="4">
    <location>
        <begin position="156"/>
        <end position="271"/>
    </location>
</feature>
<dbReference type="InterPro" id="IPR011006">
    <property type="entry name" value="CheY-like_superfamily"/>
</dbReference>
<dbReference type="InterPro" id="IPR000160">
    <property type="entry name" value="GGDEF_dom"/>
</dbReference>
<reference evidence="6 7" key="1">
    <citation type="submission" date="2019-12" db="EMBL/GenBank/DDBJ databases">
        <title>Snethiella sp. nov. sp. isolated from sea sand.</title>
        <authorList>
            <person name="Kim J."/>
            <person name="Jeong S.E."/>
            <person name="Jung H.S."/>
            <person name="Jeon C.O."/>
        </authorList>
    </citation>
    <scope>NUCLEOTIDE SEQUENCE [LARGE SCALE GENOMIC DNA]</scope>
    <source>
        <strain evidence="6 7">DP05</strain>
    </source>
</reference>
<dbReference type="PROSITE" id="PS50887">
    <property type="entry name" value="GGDEF"/>
    <property type="match status" value="1"/>
</dbReference>
<dbReference type="GO" id="GO:0000160">
    <property type="term" value="P:phosphorelay signal transduction system"/>
    <property type="evidence" value="ECO:0007669"/>
    <property type="project" value="InterPro"/>
</dbReference>
<evidence type="ECO:0000256" key="2">
    <source>
        <dbReference type="ARBA" id="ARBA00034247"/>
    </source>
</evidence>
<organism evidence="6 7">
    <name type="scientific">Sneathiella litorea</name>
    <dbReference type="NCBI Taxonomy" id="2606216"/>
    <lineage>
        <taxon>Bacteria</taxon>
        <taxon>Pseudomonadati</taxon>
        <taxon>Pseudomonadota</taxon>
        <taxon>Alphaproteobacteria</taxon>
        <taxon>Sneathiellales</taxon>
        <taxon>Sneathiellaceae</taxon>
        <taxon>Sneathiella</taxon>
    </lineage>
</organism>
<sequence>MSARILVVDDVIPNVKILEAKLSVEYYDVITAYNGADALKIALEQQPDLILLDVMMPQMDGFEVCQRLKADNKTAHIPVVMVTALSEAADRIQGLESGADDFLTKPVDDMALFARVKSLLRLKMMMDEFRLREETSSEMGVISMSDRKEEAIQRARILVIDDNEYSVRMMKEIYAETYDITLEPNMEEAQVLLRGGDYDLAVISLDSSNYDPLRLCSKIRSLEETRQLPILTLVDESDKDKLIKGMEIGVNDYVMRPIDANELIVRTRTQILRKQYQDRLRHNFHRSMELAVTDSLTGLYNRRYMSNHLDAILQRAKLDYKPVCVMILDIDFFKRVNDTHGHHVGDEVIKEFSLRIGASVRGIDLACRYGGEEFVVVMPDTNLSVASTVSERLRRQISEVPFSVSKGTLELNLTCSIGVTVSGESESSDSLLKRADKALYKAKRDGRNRVVVAPSNVEVFERPHGIAAR</sequence>
<dbReference type="CDD" id="cd01949">
    <property type="entry name" value="GGDEF"/>
    <property type="match status" value="1"/>
</dbReference>
<dbReference type="Gene3D" id="3.30.70.270">
    <property type="match status" value="1"/>
</dbReference>
<dbReference type="PANTHER" id="PTHR45138">
    <property type="entry name" value="REGULATORY COMPONENTS OF SENSORY TRANSDUCTION SYSTEM"/>
    <property type="match status" value="1"/>
</dbReference>
<keyword evidence="3" id="KW-0597">Phosphoprotein</keyword>
<dbReference type="RefSeq" id="WP_161315631.1">
    <property type="nucleotide sequence ID" value="NZ_WTUW01000002.1"/>
</dbReference>
<dbReference type="FunFam" id="3.40.50.2300:FF:000574">
    <property type="entry name" value="Response regulator PleD"/>
    <property type="match status" value="1"/>
</dbReference>
<dbReference type="InterPro" id="IPR043128">
    <property type="entry name" value="Rev_trsase/Diguanyl_cyclase"/>
</dbReference>
<feature type="modified residue" description="4-aspartylphosphate" evidence="3">
    <location>
        <position position="53"/>
    </location>
</feature>
<dbReference type="EC" id="2.7.7.65" evidence="1"/>
<gene>
    <name evidence="6" type="ORF">GQE98_10705</name>
</gene>
<dbReference type="GO" id="GO:1902201">
    <property type="term" value="P:negative regulation of bacterial-type flagellum-dependent cell motility"/>
    <property type="evidence" value="ECO:0007669"/>
    <property type="project" value="TreeGrafter"/>
</dbReference>
<dbReference type="GO" id="GO:0005886">
    <property type="term" value="C:plasma membrane"/>
    <property type="evidence" value="ECO:0007669"/>
    <property type="project" value="TreeGrafter"/>
</dbReference>
<dbReference type="EMBL" id="WTUW01000002">
    <property type="protein sequence ID" value="MZR31102.1"/>
    <property type="molecule type" value="Genomic_DNA"/>
</dbReference>
<name>A0A6L8W9H0_9PROT</name>
<comment type="caution">
    <text evidence="3">Lacks conserved residue(s) required for the propagation of feature annotation.</text>
</comment>
<keyword evidence="7" id="KW-1185">Reference proteome</keyword>
<dbReference type="NCBIfam" id="NF007135">
    <property type="entry name" value="PRK09581.1"/>
    <property type="match status" value="1"/>
</dbReference>
<dbReference type="GO" id="GO:0052621">
    <property type="term" value="F:diguanylate cyclase activity"/>
    <property type="evidence" value="ECO:0007669"/>
    <property type="project" value="UniProtKB-EC"/>
</dbReference>
<evidence type="ECO:0000259" key="5">
    <source>
        <dbReference type="PROSITE" id="PS50887"/>
    </source>
</evidence>
<dbReference type="PANTHER" id="PTHR45138:SF9">
    <property type="entry name" value="DIGUANYLATE CYCLASE DGCM-RELATED"/>
    <property type="match status" value="1"/>
</dbReference>
<feature type="domain" description="Response regulatory" evidence="4">
    <location>
        <begin position="4"/>
        <end position="120"/>
    </location>
</feature>
<proteinExistence type="predicted"/>
<dbReference type="InterPro" id="IPR001789">
    <property type="entry name" value="Sig_transdc_resp-reg_receiver"/>
</dbReference>
<dbReference type="AlphaFoldDB" id="A0A6L8W9H0"/>
<evidence type="ECO:0000256" key="3">
    <source>
        <dbReference type="PROSITE-ProRule" id="PRU00169"/>
    </source>
</evidence>
<dbReference type="SUPFAM" id="SSF55073">
    <property type="entry name" value="Nucleotide cyclase"/>
    <property type="match status" value="1"/>
</dbReference>
<comment type="catalytic activity">
    <reaction evidence="2">
        <text>2 GTP = 3',3'-c-di-GMP + 2 diphosphate</text>
        <dbReference type="Rhea" id="RHEA:24898"/>
        <dbReference type="ChEBI" id="CHEBI:33019"/>
        <dbReference type="ChEBI" id="CHEBI:37565"/>
        <dbReference type="ChEBI" id="CHEBI:58805"/>
        <dbReference type="EC" id="2.7.7.65"/>
    </reaction>
</comment>
<dbReference type="Pfam" id="PF00990">
    <property type="entry name" value="GGDEF"/>
    <property type="match status" value="1"/>
</dbReference>
<dbReference type="SMART" id="SM00267">
    <property type="entry name" value="GGDEF"/>
    <property type="match status" value="1"/>
</dbReference>
<dbReference type="InterPro" id="IPR029787">
    <property type="entry name" value="Nucleotide_cyclase"/>
</dbReference>
<feature type="domain" description="GGDEF" evidence="5">
    <location>
        <begin position="321"/>
        <end position="455"/>
    </location>
</feature>
<comment type="caution">
    <text evidence="6">The sequence shown here is derived from an EMBL/GenBank/DDBJ whole genome shotgun (WGS) entry which is preliminary data.</text>
</comment>
<dbReference type="GO" id="GO:0043709">
    <property type="term" value="P:cell adhesion involved in single-species biofilm formation"/>
    <property type="evidence" value="ECO:0007669"/>
    <property type="project" value="TreeGrafter"/>
</dbReference>
<evidence type="ECO:0000256" key="1">
    <source>
        <dbReference type="ARBA" id="ARBA00012528"/>
    </source>
</evidence>
<evidence type="ECO:0000313" key="6">
    <source>
        <dbReference type="EMBL" id="MZR31102.1"/>
    </source>
</evidence>
<accession>A0A6L8W9H0</accession>
<dbReference type="CDD" id="cd17538">
    <property type="entry name" value="REC_D1_PleD-like"/>
    <property type="match status" value="1"/>
</dbReference>
<dbReference type="Proteomes" id="UP000476030">
    <property type="component" value="Unassembled WGS sequence"/>
</dbReference>
<dbReference type="PROSITE" id="PS50110">
    <property type="entry name" value="RESPONSE_REGULATORY"/>
    <property type="match status" value="2"/>
</dbReference>
<evidence type="ECO:0000259" key="4">
    <source>
        <dbReference type="PROSITE" id="PS50110"/>
    </source>
</evidence>
<evidence type="ECO:0000313" key="7">
    <source>
        <dbReference type="Proteomes" id="UP000476030"/>
    </source>
</evidence>
<dbReference type="FunFam" id="3.30.70.270:FF:000001">
    <property type="entry name" value="Diguanylate cyclase domain protein"/>
    <property type="match status" value="1"/>
</dbReference>
<protein>
    <recommendedName>
        <fullName evidence="1">diguanylate cyclase</fullName>
        <ecNumber evidence="1">2.7.7.65</ecNumber>
    </recommendedName>
</protein>
<dbReference type="Gene3D" id="3.40.50.2300">
    <property type="match status" value="1"/>
</dbReference>